<proteinExistence type="inferred from homology"/>
<evidence type="ECO:0000313" key="4">
    <source>
        <dbReference type="Proteomes" id="UP000216020"/>
    </source>
</evidence>
<feature type="chain" id="PRO_5012266607" description="ABC transporter substrate-binding protein" evidence="2">
    <location>
        <begin position="29"/>
        <end position="327"/>
    </location>
</feature>
<sequence length="327" mass="34817">MGRHVMKPIKFLAGALAIAALTVSTAFAQAWPSKPIRLIVPSAAGSAPDILSRLVASELNKRLGQSVIVENKPGAGGSLGSDWVAKSAPDGYTLVMGNIGSHAMNVSVYPKLPYDPVKDFEPVAMVAVTPSLMTVSAALPVHSLKEFLDYARQHGEQVTFASGGNGSSSHLAGEYLNLLTGLKMRHVPYKDVPQALGDVAAQRVSMMISNLPPAMSLVRAGKLRPLAVTTRNRSRILPDVPTMIESGVDLEQTVWFALFAPAHTPQDIVARLNREVGEILADPAFRDKISPTGAEPTPMTVAELKAFVIAEVAKWSKVARESGARAE</sequence>
<dbReference type="SUPFAM" id="SSF53850">
    <property type="entry name" value="Periplasmic binding protein-like II"/>
    <property type="match status" value="1"/>
</dbReference>
<evidence type="ECO:0008006" key="5">
    <source>
        <dbReference type="Google" id="ProtNLM"/>
    </source>
</evidence>
<accession>A0A261S1E6</accession>
<evidence type="ECO:0000313" key="3">
    <source>
        <dbReference type="EMBL" id="OZI30995.1"/>
    </source>
</evidence>
<dbReference type="Pfam" id="PF03401">
    <property type="entry name" value="TctC"/>
    <property type="match status" value="1"/>
</dbReference>
<evidence type="ECO:0000256" key="1">
    <source>
        <dbReference type="ARBA" id="ARBA00006987"/>
    </source>
</evidence>
<name>A0A261S1E6_9BORD</name>
<comment type="caution">
    <text evidence="3">The sequence shown here is derived from an EMBL/GenBank/DDBJ whole genome shotgun (WGS) entry which is preliminary data.</text>
</comment>
<feature type="signal peptide" evidence="2">
    <location>
        <begin position="1"/>
        <end position="28"/>
    </location>
</feature>
<dbReference type="AlphaFoldDB" id="A0A261S1E6"/>
<keyword evidence="2" id="KW-0732">Signal</keyword>
<dbReference type="PANTHER" id="PTHR42928">
    <property type="entry name" value="TRICARBOXYLATE-BINDING PROTEIN"/>
    <property type="match status" value="1"/>
</dbReference>
<dbReference type="Gene3D" id="3.40.190.10">
    <property type="entry name" value="Periplasmic binding protein-like II"/>
    <property type="match status" value="1"/>
</dbReference>
<comment type="similarity">
    <text evidence="1">Belongs to the UPF0065 (bug) family.</text>
</comment>
<dbReference type="InterPro" id="IPR005064">
    <property type="entry name" value="BUG"/>
</dbReference>
<reference evidence="4" key="1">
    <citation type="submission" date="2017-05" db="EMBL/GenBank/DDBJ databases">
        <title>Complete and WGS of Bordetella genogroups.</title>
        <authorList>
            <person name="Spilker T."/>
            <person name="Lipuma J."/>
        </authorList>
    </citation>
    <scope>NUCLEOTIDE SEQUENCE [LARGE SCALE GENOMIC DNA]</scope>
    <source>
        <strain evidence="4">AU16122</strain>
    </source>
</reference>
<dbReference type="EMBL" id="NEVM01000005">
    <property type="protein sequence ID" value="OZI30995.1"/>
    <property type="molecule type" value="Genomic_DNA"/>
</dbReference>
<dbReference type="CDD" id="cd13578">
    <property type="entry name" value="PBP2_Bug27"/>
    <property type="match status" value="1"/>
</dbReference>
<protein>
    <recommendedName>
        <fullName evidence="5">ABC transporter substrate-binding protein</fullName>
    </recommendedName>
</protein>
<organism evidence="3 4">
    <name type="scientific">Bordetella genomosp. 10</name>
    <dbReference type="NCBI Taxonomy" id="1416804"/>
    <lineage>
        <taxon>Bacteria</taxon>
        <taxon>Pseudomonadati</taxon>
        <taxon>Pseudomonadota</taxon>
        <taxon>Betaproteobacteria</taxon>
        <taxon>Burkholderiales</taxon>
        <taxon>Alcaligenaceae</taxon>
        <taxon>Bordetella</taxon>
    </lineage>
</organism>
<dbReference type="Proteomes" id="UP000216020">
    <property type="component" value="Unassembled WGS sequence"/>
</dbReference>
<dbReference type="PIRSF" id="PIRSF017082">
    <property type="entry name" value="YflP"/>
    <property type="match status" value="1"/>
</dbReference>
<dbReference type="Gene3D" id="3.40.190.150">
    <property type="entry name" value="Bordetella uptake gene, domain 1"/>
    <property type="match status" value="1"/>
</dbReference>
<evidence type="ECO:0000256" key="2">
    <source>
        <dbReference type="SAM" id="SignalP"/>
    </source>
</evidence>
<dbReference type="OrthoDB" id="7375033at2"/>
<dbReference type="InterPro" id="IPR042100">
    <property type="entry name" value="Bug_dom1"/>
</dbReference>
<dbReference type="PANTHER" id="PTHR42928:SF5">
    <property type="entry name" value="BLR1237 PROTEIN"/>
    <property type="match status" value="1"/>
</dbReference>
<gene>
    <name evidence="3" type="ORF">CAL29_23880</name>
</gene>
<keyword evidence="4" id="KW-1185">Reference proteome</keyword>